<dbReference type="EMBL" id="LR797479">
    <property type="protein sequence ID" value="CAB4219452.1"/>
    <property type="molecule type" value="Genomic_DNA"/>
</dbReference>
<protein>
    <submittedName>
        <fullName evidence="2">Uncharacterized protein</fullName>
    </submittedName>
</protein>
<reference evidence="2" key="1">
    <citation type="submission" date="2020-05" db="EMBL/GenBank/DDBJ databases">
        <authorList>
            <person name="Chiriac C."/>
            <person name="Salcher M."/>
            <person name="Ghai R."/>
            <person name="Kavagutti S V."/>
        </authorList>
    </citation>
    <scope>NUCLEOTIDE SEQUENCE</scope>
</reference>
<accession>A0A6J5SV61</accession>
<evidence type="ECO:0000256" key="1">
    <source>
        <dbReference type="SAM" id="MobiDB-lite"/>
    </source>
</evidence>
<sequence>MSGDPWAAFDVGEPKAAAPDEWAAFDPPKPARSAPGRWRVTPGEAEARWEPSAPAVPPQQKPMVPNSIGRTLALGTRDVLEGVAQVPGMALDALALPGNLAAHAYNSMTPGSYRIGYTQPASQTFGKALDVLGMPTAQTDGERLASAITKGAASTLTGAGAANVAARTLAGTPQAVARVLASQPATQVASGAVGGGVGEATDSPVAGMIAGALTPVAVAGARRIITPIANVNSPGRQALIDAAKREGIPLTAGQATGSPFLQNVEAVLEQMPFTSGPQRAIGDNQRAKFIEAAWRKAGETASDTLPETIKAARDRIGGTIGAIADRNNMIFTPQLDAELAEISKNLRFMPPEVAGPVGARIDQLRGMAIGKFPNANVAPPPSQTGVAGNFPQLANNSRNVPAVIGGANVPAVLGEVSASVGAAGASQVQQMPFIPGPSYRMLDSQIGQSIRQSSDGDRRAALTAIREKMRAAMDASISPNDKTSWDTARRQYANMSVIADAAGQAGASAAEGVMSPVALRGALAKSIGKGGYELGRGDMNDLARIGQSLLRAPADSRTAGRTFAQNILTGSLGLGGAGMGAAAGGPIGAMVGAAGAVAIPRVAQMMMNSGPGQAYLRNQLAVDPVLTKNLARALALHGAIQANNPTGP</sequence>
<feature type="region of interest" description="Disordered" evidence="1">
    <location>
        <begin position="1"/>
        <end position="64"/>
    </location>
</feature>
<evidence type="ECO:0000313" key="2">
    <source>
        <dbReference type="EMBL" id="CAB4219452.1"/>
    </source>
</evidence>
<gene>
    <name evidence="2" type="ORF">UFOVP1619_53</name>
</gene>
<name>A0A6J5SV61_9CAUD</name>
<organism evidence="2">
    <name type="scientific">uncultured Caudovirales phage</name>
    <dbReference type="NCBI Taxonomy" id="2100421"/>
    <lineage>
        <taxon>Viruses</taxon>
        <taxon>Duplodnaviria</taxon>
        <taxon>Heunggongvirae</taxon>
        <taxon>Uroviricota</taxon>
        <taxon>Caudoviricetes</taxon>
        <taxon>Peduoviridae</taxon>
        <taxon>Maltschvirus</taxon>
        <taxon>Maltschvirus maltsch</taxon>
    </lineage>
</organism>
<proteinExistence type="predicted"/>